<dbReference type="PANTHER" id="PTHR39169:SF1">
    <property type="entry name" value="MONOOXYGENASE YDHR-RELATED"/>
    <property type="match status" value="1"/>
</dbReference>
<keyword evidence="1" id="KW-0503">Monooxygenase</keyword>
<reference evidence="1" key="1">
    <citation type="submission" date="2023-09" db="EMBL/GenBank/DDBJ databases">
        <title>Marinobacter sediminicola sp. nov. and Marinobacter maritimum sp. nov., isolated from marine sediment.</title>
        <authorList>
            <person name="An J."/>
        </authorList>
    </citation>
    <scope>NUCLEOTIDE SEQUENCE</scope>
    <source>
        <strain evidence="1">F60267</strain>
    </source>
</reference>
<dbReference type="EMBL" id="JAVMBO010000010">
    <property type="protein sequence ID" value="MDS1310158.1"/>
    <property type="molecule type" value="Genomic_DNA"/>
</dbReference>
<dbReference type="RefSeq" id="WP_200204341.1">
    <property type="nucleotide sequence ID" value="NZ_JAVMBO010000010.1"/>
</dbReference>
<dbReference type="SUPFAM" id="SSF54909">
    <property type="entry name" value="Dimeric alpha+beta barrel"/>
    <property type="match status" value="1"/>
</dbReference>
<sequence length="100" mass="11013">MAKLLQVDFPFTGPFGAEMAEALKDLAVSITEEPGFIWKIWTENASENDAGGIYLFKTEETAQAYLEKHTARLKGLGVEKVHGKIFDVNLDLSKITNGPV</sequence>
<evidence type="ECO:0000313" key="2">
    <source>
        <dbReference type="Proteomes" id="UP001267407"/>
    </source>
</evidence>
<dbReference type="InterPro" id="IPR011008">
    <property type="entry name" value="Dimeric_a/b-barrel"/>
</dbReference>
<dbReference type="Gene3D" id="3.30.70.100">
    <property type="match status" value="1"/>
</dbReference>
<protein>
    <submittedName>
        <fullName evidence="1">Monooxygenase</fullName>
    </submittedName>
</protein>
<name>A0ABU2HGF6_9GAMM</name>
<dbReference type="InterPro" id="IPR014910">
    <property type="entry name" value="YdhR"/>
</dbReference>
<proteinExistence type="predicted"/>
<accession>A0ABU2HGF6</accession>
<comment type="caution">
    <text evidence="1">The sequence shown here is derived from an EMBL/GenBank/DDBJ whole genome shotgun (WGS) entry which is preliminary data.</text>
</comment>
<dbReference type="Proteomes" id="UP001267407">
    <property type="component" value="Unassembled WGS sequence"/>
</dbReference>
<dbReference type="GO" id="GO:0004497">
    <property type="term" value="F:monooxygenase activity"/>
    <property type="evidence" value="ECO:0007669"/>
    <property type="project" value="UniProtKB-KW"/>
</dbReference>
<organism evidence="1 2">
    <name type="scientific">Marinobacter xiaoshiensis</name>
    <dbReference type="NCBI Taxonomy" id="3073652"/>
    <lineage>
        <taxon>Bacteria</taxon>
        <taxon>Pseudomonadati</taxon>
        <taxon>Pseudomonadota</taxon>
        <taxon>Gammaproteobacteria</taxon>
        <taxon>Pseudomonadales</taxon>
        <taxon>Marinobacteraceae</taxon>
        <taxon>Marinobacter</taxon>
    </lineage>
</organism>
<evidence type="ECO:0000313" key="1">
    <source>
        <dbReference type="EMBL" id="MDS1310158.1"/>
    </source>
</evidence>
<gene>
    <name evidence="1" type="ORF">RKA07_08575</name>
</gene>
<dbReference type="PANTHER" id="PTHR39169">
    <property type="match status" value="1"/>
</dbReference>
<dbReference type="NCBIfam" id="NF008333">
    <property type="entry name" value="PRK11118.1"/>
    <property type="match status" value="1"/>
</dbReference>
<dbReference type="Pfam" id="PF08803">
    <property type="entry name" value="ydhR"/>
    <property type="match status" value="1"/>
</dbReference>
<keyword evidence="2" id="KW-1185">Reference proteome</keyword>
<keyword evidence="1" id="KW-0560">Oxidoreductase</keyword>